<evidence type="ECO:0008006" key="3">
    <source>
        <dbReference type="Google" id="ProtNLM"/>
    </source>
</evidence>
<dbReference type="EMBL" id="SJPY01000007">
    <property type="protein sequence ID" value="TWU37655.1"/>
    <property type="molecule type" value="Genomic_DNA"/>
</dbReference>
<protein>
    <recommendedName>
        <fullName evidence="3">GNT-I family protein</fullName>
    </recommendedName>
</protein>
<keyword evidence="2" id="KW-1185">Reference proteome</keyword>
<comment type="caution">
    <text evidence="1">The sequence shown here is derived from an EMBL/GenBank/DDBJ whole genome shotgun (WGS) entry which is preliminary data.</text>
</comment>
<gene>
    <name evidence="1" type="ORF">Q31b_44430</name>
</gene>
<dbReference type="PANTHER" id="PTHR33604:SF3">
    <property type="entry name" value="OSJNBA0004B13.7 PROTEIN"/>
    <property type="match status" value="1"/>
</dbReference>
<evidence type="ECO:0000313" key="1">
    <source>
        <dbReference type="EMBL" id="TWU37655.1"/>
    </source>
</evidence>
<reference evidence="1 2" key="1">
    <citation type="submission" date="2019-02" db="EMBL/GenBank/DDBJ databases">
        <title>Deep-cultivation of Planctomycetes and their phenomic and genomic characterization uncovers novel biology.</title>
        <authorList>
            <person name="Wiegand S."/>
            <person name="Jogler M."/>
            <person name="Boedeker C."/>
            <person name="Pinto D."/>
            <person name="Vollmers J."/>
            <person name="Rivas-Marin E."/>
            <person name="Kohn T."/>
            <person name="Peeters S.H."/>
            <person name="Heuer A."/>
            <person name="Rast P."/>
            <person name="Oberbeckmann S."/>
            <person name="Bunk B."/>
            <person name="Jeske O."/>
            <person name="Meyerdierks A."/>
            <person name="Storesund J.E."/>
            <person name="Kallscheuer N."/>
            <person name="Luecker S."/>
            <person name="Lage O.M."/>
            <person name="Pohl T."/>
            <person name="Merkel B.J."/>
            <person name="Hornburger P."/>
            <person name="Mueller R.-W."/>
            <person name="Bruemmer F."/>
            <person name="Labrenz M."/>
            <person name="Spormann A.M."/>
            <person name="Op Den Camp H."/>
            <person name="Overmann J."/>
            <person name="Amann R."/>
            <person name="Jetten M.S.M."/>
            <person name="Mascher T."/>
            <person name="Medema M.H."/>
            <person name="Devos D.P."/>
            <person name="Kaster A.-K."/>
            <person name="Ovreas L."/>
            <person name="Rohde M."/>
            <person name="Galperin M.Y."/>
            <person name="Jogler C."/>
        </authorList>
    </citation>
    <scope>NUCLEOTIDE SEQUENCE [LARGE SCALE GENOMIC DNA]</scope>
    <source>
        <strain evidence="1 2">Q31b</strain>
    </source>
</reference>
<proteinExistence type="predicted"/>
<dbReference type="InterPro" id="IPR029044">
    <property type="entry name" value="Nucleotide-diphossugar_trans"/>
</dbReference>
<evidence type="ECO:0000313" key="2">
    <source>
        <dbReference type="Proteomes" id="UP000315471"/>
    </source>
</evidence>
<dbReference type="RefSeq" id="WP_146601617.1">
    <property type="nucleotide sequence ID" value="NZ_SJPY01000007.1"/>
</dbReference>
<dbReference type="Gene3D" id="3.90.550.10">
    <property type="entry name" value="Spore Coat Polysaccharide Biosynthesis Protein SpsA, Chain A"/>
    <property type="match status" value="1"/>
</dbReference>
<name>A0A5C6DNA5_9BACT</name>
<dbReference type="PANTHER" id="PTHR33604">
    <property type="entry name" value="OSJNBA0004B13.7 PROTEIN"/>
    <property type="match status" value="1"/>
</dbReference>
<organism evidence="1 2">
    <name type="scientific">Novipirellula aureliae</name>
    <dbReference type="NCBI Taxonomy" id="2527966"/>
    <lineage>
        <taxon>Bacteria</taxon>
        <taxon>Pseudomonadati</taxon>
        <taxon>Planctomycetota</taxon>
        <taxon>Planctomycetia</taxon>
        <taxon>Pirellulales</taxon>
        <taxon>Pirellulaceae</taxon>
        <taxon>Novipirellula</taxon>
    </lineage>
</organism>
<dbReference type="SUPFAM" id="SSF53448">
    <property type="entry name" value="Nucleotide-diphospho-sugar transferases"/>
    <property type="match status" value="1"/>
</dbReference>
<dbReference type="AlphaFoldDB" id="A0A5C6DNA5"/>
<accession>A0A5C6DNA5</accession>
<dbReference type="OrthoDB" id="9785375at2"/>
<sequence>MNQNLDRMENGTKPIAPAIVVCAFDRPSSLTRLLKSLAEAEYRGYTPTLHISVDFSGTSKNEATIEIAKRFQWKHGECVVDIKTENLGLKKHVLSCGDLSAKYGSVIVLEDDLFVSPCFYLFAHQCVQEFGNHPRIAGISLHRHRSNFNLNLPFDAADDGSDVFFMRVAQSWGQLWTHSQWKSFRHWLDANPDAGNSAQLQPTVRGWGAKSWLKLFMAYLIENDLYMVYPRTSLTTNFSEAGTHVKRKRPLGQVPLMERINTVRFPDSFDRSIRYDEFFERQPESMRRWPLDLPPGDVDLNLYGAKSPDSIRKKFVIAPGDGSSAIASFPLQMRPLELNLLLPELPSVDLPLHLTLASNYKIANPLSYTSPHVCDYFLGHANKRKMLKSFVNAFFEQLASRLRR</sequence>
<dbReference type="CDD" id="cd00761">
    <property type="entry name" value="Glyco_tranf_GTA_type"/>
    <property type="match status" value="1"/>
</dbReference>
<dbReference type="Proteomes" id="UP000315471">
    <property type="component" value="Unassembled WGS sequence"/>
</dbReference>